<dbReference type="Proteomes" id="UP000008210">
    <property type="component" value="Plasmid megaplasmid pHG1"/>
</dbReference>
<keyword evidence="3" id="KW-1185">Reference proteome</keyword>
<evidence type="ECO:0000256" key="1">
    <source>
        <dbReference type="SAM" id="MobiDB-lite"/>
    </source>
</evidence>
<accession>Q7WXD0</accession>
<protein>
    <submittedName>
        <fullName evidence="2">Uncharacterized protein</fullName>
    </submittedName>
</protein>
<organism evidence="2 3">
    <name type="scientific">Cupriavidus necator (strain ATCC 17699 / DSM 428 / KCTC 22496 / NCIMB 10442 / H16 / Stanier 337)</name>
    <name type="common">Ralstonia eutropha</name>
    <dbReference type="NCBI Taxonomy" id="381666"/>
    <lineage>
        <taxon>Bacteria</taxon>
        <taxon>Pseudomonadati</taxon>
        <taxon>Pseudomonadota</taxon>
        <taxon>Betaproteobacteria</taxon>
        <taxon>Burkholderiales</taxon>
        <taxon>Burkholderiaceae</taxon>
        <taxon>Cupriavidus</taxon>
    </lineage>
</organism>
<feature type="region of interest" description="Disordered" evidence="1">
    <location>
        <begin position="75"/>
        <end position="115"/>
    </location>
</feature>
<evidence type="ECO:0000313" key="3">
    <source>
        <dbReference type="Proteomes" id="UP000008210"/>
    </source>
</evidence>
<dbReference type="Gene3D" id="3.40.50.360">
    <property type="match status" value="1"/>
</dbReference>
<dbReference type="AlphaFoldDB" id="Q7WXD0"/>
<feature type="compositionally biased region" description="Low complexity" evidence="1">
    <location>
        <begin position="92"/>
        <end position="108"/>
    </location>
</feature>
<name>Q7WXD0_CUPNH</name>
<keyword evidence="2" id="KW-0614">Plasmid</keyword>
<dbReference type="SUPFAM" id="SSF52218">
    <property type="entry name" value="Flavoproteins"/>
    <property type="match status" value="1"/>
</dbReference>
<gene>
    <name evidence="2" type="ordered locus">PHG204</name>
</gene>
<dbReference type="KEGG" id="reh:PHG204"/>
<geneLocation type="plasmid" evidence="2 3">
    <name>megaplasmid pHG1</name>
</geneLocation>
<sequence>MKPTVLLILAHPDKRGFGGALAEAYVKPLQAQGCDVEVLHLPAMEFDATPAGRPPELEADLVRARAAIQRAVTSHSFTLPGSGRCQPGSKGSSSASSATTSPSSSSRNRCSRSRS</sequence>
<dbReference type="HOGENOM" id="CLU_2104930_0_0_4"/>
<dbReference type="EMBL" id="AY305378">
    <property type="protein sequence ID" value="AAP85956.1"/>
    <property type="molecule type" value="Genomic_DNA"/>
</dbReference>
<dbReference type="InterPro" id="IPR029039">
    <property type="entry name" value="Flavoprotein-like_sf"/>
</dbReference>
<proteinExistence type="predicted"/>
<evidence type="ECO:0000313" key="2">
    <source>
        <dbReference type="EMBL" id="AAP85956.1"/>
    </source>
</evidence>
<reference evidence="2 3" key="1">
    <citation type="journal article" date="2003" name="J. Mol. Biol.">
        <title>Complete nucleotide sequence of pHG1: a Ralstonia eutropha H16 megaplasmid encoding key enzymes of H(2)-based lithoautotrophy and anaerobiosis.</title>
        <authorList>
            <person name="Schwartz E."/>
            <person name="Henne A."/>
            <person name="Cramm R."/>
            <person name="Eitinger T."/>
            <person name="Friedrich B."/>
            <person name="Gottschalk G."/>
        </authorList>
    </citation>
    <scope>NUCLEOTIDE SEQUENCE [LARGE SCALE GENOMIC DNA]</scope>
    <source>
        <strain evidence="3">ATCC 17699 / DSM 428 / KCTC 22496 / NCIMB 10442 / H16 / Stanier 337</strain>
        <plasmid evidence="2 3">megaplasmid pHG1</plasmid>
    </source>
</reference>